<accession>A0A836KTZ1</accession>
<dbReference type="RefSeq" id="XP_067694395.1">
    <property type="nucleotide sequence ID" value="XM_067838401.1"/>
</dbReference>
<dbReference type="GeneID" id="94173911"/>
<comment type="caution">
    <text evidence="2">The sequence shown here is derived from an EMBL/GenBank/DDBJ whole genome shotgun (WGS) entry which is preliminary data.</text>
</comment>
<feature type="region of interest" description="Disordered" evidence="1">
    <location>
        <begin position="1"/>
        <end position="118"/>
    </location>
</feature>
<sequence>MMSFPLDDCGGNTLPTVRPLQHHQPQRQRPAQTSTASSQEYERYFNSPRPCNPSTAPTILPNGQQQQHILQQLPSQQKQPAVNVSGSPDTQFPVAPMRRQQQHDQVGSSPSRHSSSADMNKTNMMQLYGRLPATSAAAGVPGLIGTTPIAASLVHRPPSALNGNSANGGHNSNSSLLLAQRLQQDFVSTTSPAPMVSSTSTQQQQHRRMAITPFNTRHAPAHRVPPRVAAYSISPQSPVGCGSDGICSPLREQQQLHPQQEQQSPYLPVPMHGRVPATAPDSTNVYASSFTSSPSRSQQQQQQLHLLSVRASGAAPEVMVSFNAVTTASPSLPSPGPAAAQVMATTTSLSTLADLEDIRQAHERPFRFKMLPPPLPFERFLTLWEMNASDQRPSQAMARGEGVSSNSSRGTTSAMERGNVEAMLRPSTSAHAEEDDRASDGAAQCKIALTINASDNGRVSGESHRSTPQRVAMVTQYHHILQRWWEHVVIFERKLEVRQRLGNLRLCPSFADAQRAVAAAPAPGSPVRVGSGTFDDGPADARQINEVTTPDQPVAFPAPATTADPFVAEEVALQAWSTLALQWWEETKQCLRPRRSRRGAPCRGTPSTRIDDNKGSSSRSGSEMHDAASLVSVNSYEFPSTEEGHLTQSLPPPDHEALLHFDFTIQSAFSSPTDSLQM</sequence>
<dbReference type="AlphaFoldDB" id="A0A836KTZ1"/>
<feature type="compositionally biased region" description="Polar residues" evidence="1">
    <location>
        <begin position="403"/>
        <end position="414"/>
    </location>
</feature>
<reference evidence="2 3" key="1">
    <citation type="submission" date="2021-02" db="EMBL/GenBank/DDBJ databases">
        <title>Leishmania (Mundinia) enrietti genome sequencing and assembly.</title>
        <authorList>
            <person name="Almutairi H."/>
            <person name="Gatherer D."/>
        </authorList>
    </citation>
    <scope>NUCLEOTIDE SEQUENCE [LARGE SCALE GENOMIC DNA]</scope>
    <source>
        <strain evidence="2">CUR178</strain>
    </source>
</reference>
<evidence type="ECO:0000313" key="2">
    <source>
        <dbReference type="EMBL" id="KAG5482705.1"/>
    </source>
</evidence>
<evidence type="ECO:0000313" key="3">
    <source>
        <dbReference type="Proteomes" id="UP000674179"/>
    </source>
</evidence>
<dbReference type="EMBL" id="JAFHKP010000015">
    <property type="protein sequence ID" value="KAG5482705.1"/>
    <property type="molecule type" value="Genomic_DNA"/>
</dbReference>
<organism evidence="2 3">
    <name type="scientific">Leishmania enriettii</name>
    <dbReference type="NCBI Taxonomy" id="5663"/>
    <lineage>
        <taxon>Eukaryota</taxon>
        <taxon>Discoba</taxon>
        <taxon>Euglenozoa</taxon>
        <taxon>Kinetoplastea</taxon>
        <taxon>Metakinetoplastina</taxon>
        <taxon>Trypanosomatida</taxon>
        <taxon>Trypanosomatidae</taxon>
        <taxon>Leishmaniinae</taxon>
        <taxon>Leishmania</taxon>
    </lineage>
</organism>
<gene>
    <name evidence="2" type="ORF">CUR178_06742</name>
</gene>
<dbReference type="OrthoDB" id="267697at2759"/>
<dbReference type="KEGG" id="lenr:94173911"/>
<dbReference type="Proteomes" id="UP000674179">
    <property type="component" value="Chromosome 15"/>
</dbReference>
<feature type="compositionally biased region" description="Low complexity" evidence="1">
    <location>
        <begin position="60"/>
        <end position="80"/>
    </location>
</feature>
<feature type="region of interest" description="Disordered" evidence="1">
    <location>
        <begin position="276"/>
        <end position="301"/>
    </location>
</feature>
<proteinExistence type="predicted"/>
<name>A0A836KTZ1_LEIEN</name>
<protein>
    <submittedName>
        <fullName evidence="2">Uncharacterized protein</fullName>
    </submittedName>
</protein>
<feature type="compositionally biased region" description="Low complexity" evidence="1">
    <location>
        <begin position="288"/>
        <end position="301"/>
    </location>
</feature>
<feature type="compositionally biased region" description="Polar residues" evidence="1">
    <location>
        <begin position="103"/>
        <end position="118"/>
    </location>
</feature>
<feature type="region of interest" description="Disordered" evidence="1">
    <location>
        <begin position="594"/>
        <end position="626"/>
    </location>
</feature>
<keyword evidence="3" id="KW-1185">Reference proteome</keyword>
<evidence type="ECO:0000256" key="1">
    <source>
        <dbReference type="SAM" id="MobiDB-lite"/>
    </source>
</evidence>
<feature type="region of interest" description="Disordered" evidence="1">
    <location>
        <begin position="392"/>
        <end position="417"/>
    </location>
</feature>